<proteinExistence type="predicted"/>
<sequence>MRKVYLFLDFDGVMVTKFSSFSEFHEGMEFDDKCINTLNQLIKIIRNKYSFSLVISSNWKYELTKSEIKHMLIEIYNIDISENDIHFTKNTGNKYNEINSFIDNLDSKCLVIILEDDPLPRNLNYFQIRTRSEDGIRATDDILNAVDELIKKQ</sequence>
<gene>
    <name evidence="1" type="ORF">GCM10011409_44380</name>
</gene>
<accession>A0A9W5X7P7</accession>
<keyword evidence="2" id="KW-1185">Reference proteome</keyword>
<dbReference type="Proteomes" id="UP000621492">
    <property type="component" value="Unassembled WGS sequence"/>
</dbReference>
<name>A0A9W5X7P7_9BACI</name>
<evidence type="ECO:0000313" key="1">
    <source>
        <dbReference type="EMBL" id="GGB62309.1"/>
    </source>
</evidence>
<comment type="caution">
    <text evidence="1">The sequence shown here is derived from an EMBL/GenBank/DDBJ whole genome shotgun (WGS) entry which is preliminary data.</text>
</comment>
<organism evidence="1 2">
    <name type="scientific">Lentibacillus populi</name>
    <dbReference type="NCBI Taxonomy" id="1827502"/>
    <lineage>
        <taxon>Bacteria</taxon>
        <taxon>Bacillati</taxon>
        <taxon>Bacillota</taxon>
        <taxon>Bacilli</taxon>
        <taxon>Bacillales</taxon>
        <taxon>Bacillaceae</taxon>
        <taxon>Lentibacillus</taxon>
    </lineage>
</organism>
<evidence type="ECO:0000313" key="2">
    <source>
        <dbReference type="Proteomes" id="UP000621492"/>
    </source>
</evidence>
<protein>
    <submittedName>
        <fullName evidence="1">Uncharacterized protein</fullName>
    </submittedName>
</protein>
<dbReference type="RefSeq" id="WP_188725911.1">
    <property type="nucleotide sequence ID" value="NZ_BMJD01000072.1"/>
</dbReference>
<dbReference type="Pfam" id="PF18143">
    <property type="entry name" value="HAD_SAK_2"/>
    <property type="match status" value="1"/>
</dbReference>
<dbReference type="EMBL" id="BMJD01000072">
    <property type="protein sequence ID" value="GGB62309.1"/>
    <property type="molecule type" value="Genomic_DNA"/>
</dbReference>
<reference evidence="1" key="1">
    <citation type="journal article" date="2014" name="Int. J. Syst. Evol. Microbiol.">
        <title>Complete genome sequence of Corynebacterium casei LMG S-19264T (=DSM 44701T), isolated from a smear-ripened cheese.</title>
        <authorList>
            <consortium name="US DOE Joint Genome Institute (JGI-PGF)"/>
            <person name="Walter F."/>
            <person name="Albersmeier A."/>
            <person name="Kalinowski J."/>
            <person name="Ruckert C."/>
        </authorList>
    </citation>
    <scope>NUCLEOTIDE SEQUENCE</scope>
    <source>
        <strain evidence="1">CGMCC 1.15454</strain>
    </source>
</reference>
<dbReference type="AlphaFoldDB" id="A0A9W5X7P7"/>
<reference evidence="1" key="2">
    <citation type="submission" date="2020-09" db="EMBL/GenBank/DDBJ databases">
        <authorList>
            <person name="Sun Q."/>
            <person name="Zhou Y."/>
        </authorList>
    </citation>
    <scope>NUCLEOTIDE SEQUENCE</scope>
    <source>
        <strain evidence="1">CGMCC 1.15454</strain>
    </source>
</reference>